<dbReference type="EMBL" id="AP022660">
    <property type="protein sequence ID" value="BCA52259.1"/>
    <property type="molecule type" value="Genomic_DNA"/>
</dbReference>
<evidence type="ECO:0000313" key="3">
    <source>
        <dbReference type="EMBL" id="UYU73650.1"/>
    </source>
</evidence>
<sequence>MKDLETTITRCCSCCKRELPLDAFYFNKQQQCPDRYCKACRKTRSQESYRTNEYSRNVNKRSDYLVITQVRDPEIRKELILHALRTVAESIKRKRLKQLDEEILNTSY</sequence>
<evidence type="ECO:0000313" key="2">
    <source>
        <dbReference type="EMBL" id="KAB4451637.1"/>
    </source>
</evidence>
<reference evidence="2 4" key="1">
    <citation type="journal article" date="2019" name="Nat. Med.">
        <title>A library of human gut bacterial isolates paired with longitudinal multiomics data enables mechanistic microbiome research.</title>
        <authorList>
            <person name="Poyet M."/>
            <person name="Groussin M."/>
            <person name="Gibbons S.M."/>
            <person name="Avila-Pacheco J."/>
            <person name="Jiang X."/>
            <person name="Kearney S.M."/>
            <person name="Perrotta A.R."/>
            <person name="Berdy B."/>
            <person name="Zhao S."/>
            <person name="Lieberman T.D."/>
            <person name="Swanson P.K."/>
            <person name="Smith M."/>
            <person name="Roesemann S."/>
            <person name="Alexander J.E."/>
            <person name="Rich S.A."/>
            <person name="Livny J."/>
            <person name="Vlamakis H."/>
            <person name="Clish C."/>
            <person name="Bullock K."/>
            <person name="Deik A."/>
            <person name="Scott J."/>
            <person name="Pierce K.A."/>
            <person name="Xavier R.J."/>
            <person name="Alm E.J."/>
        </authorList>
    </citation>
    <scope>NUCLEOTIDE SEQUENCE [LARGE SCALE GENOMIC DNA]</scope>
    <source>
        <strain evidence="2 4">BIOML-A160</strain>
    </source>
</reference>
<dbReference type="Proteomes" id="UP001156216">
    <property type="component" value="Chromosome"/>
</dbReference>
<organism evidence="1 5">
    <name type="scientific">Bacteroides thetaiotaomicron</name>
    <dbReference type="NCBI Taxonomy" id="818"/>
    <lineage>
        <taxon>Bacteria</taxon>
        <taxon>Pseudomonadati</taxon>
        <taxon>Bacteroidota</taxon>
        <taxon>Bacteroidia</taxon>
        <taxon>Bacteroidales</taxon>
        <taxon>Bacteroidaceae</taxon>
        <taxon>Bacteroides</taxon>
    </lineage>
</organism>
<proteinExistence type="predicted"/>
<accession>A0A679HCB3</accession>
<reference evidence="1 5" key="2">
    <citation type="submission" date="2020-02" db="EMBL/GenBank/DDBJ databases">
        <title>Whole-genome sequencing and comparative analysis of the genomes of Bacteroides thetaiotaomicron and Escherichia coli isolated from a healthy resident in Vietnam.</title>
        <authorList>
            <person name="Mohsin M."/>
            <person name="Tanaka K."/>
            <person name="Kawahara R."/>
            <person name="Kondo S."/>
            <person name="Noguchi H."/>
            <person name="Motooka D."/>
            <person name="Nakamura S."/>
            <person name="Khong D.T."/>
            <person name="Nguyen T.N."/>
            <person name="Tran H.T."/>
            <person name="Yamamoto Y."/>
        </authorList>
    </citation>
    <scope>NUCLEOTIDE SEQUENCE [LARGE SCALE GENOMIC DNA]</scope>
    <source>
        <strain evidence="1 5">F9-2</strain>
    </source>
</reference>
<evidence type="ECO:0000313" key="4">
    <source>
        <dbReference type="Proteomes" id="UP000436825"/>
    </source>
</evidence>
<dbReference type="Proteomes" id="UP000500882">
    <property type="component" value="Chromosome"/>
</dbReference>
<dbReference type="EMBL" id="CP083681">
    <property type="protein sequence ID" value="UYU73650.1"/>
    <property type="molecule type" value="Genomic_DNA"/>
</dbReference>
<evidence type="ECO:0000313" key="1">
    <source>
        <dbReference type="EMBL" id="BCA52259.1"/>
    </source>
</evidence>
<protein>
    <submittedName>
        <fullName evidence="1">Uncharacterized protein</fullName>
    </submittedName>
</protein>
<dbReference type="Proteomes" id="UP000436825">
    <property type="component" value="Unassembled WGS sequence"/>
</dbReference>
<dbReference type="RefSeq" id="WP_008761845.1">
    <property type="nucleotide sequence ID" value="NZ_AP022660.1"/>
</dbReference>
<reference evidence="3" key="3">
    <citation type="submission" date="2021-06" db="EMBL/GenBank/DDBJ databases">
        <title>Interrogation of the integrated mobile genetic elements in gut-associated Bacteroides with a consensus prediction approach.</title>
        <authorList>
            <person name="Campbell D.E."/>
            <person name="Leigh J.R."/>
            <person name="Kim T."/>
            <person name="England W."/>
            <person name="Whitaker R.J."/>
            <person name="Degnan P.H."/>
        </authorList>
    </citation>
    <scope>NUCLEOTIDE SEQUENCE</scope>
    <source>
        <strain evidence="3">VPI-BTDOT2</strain>
    </source>
</reference>
<dbReference type="EMBL" id="WCRW01000021">
    <property type="protein sequence ID" value="KAB4451637.1"/>
    <property type="molecule type" value="Genomic_DNA"/>
</dbReference>
<name>A0A679HCB3_BACT4</name>
<dbReference type="AlphaFoldDB" id="A0A679HCB3"/>
<evidence type="ECO:0000313" key="5">
    <source>
        <dbReference type="Proteomes" id="UP000500882"/>
    </source>
</evidence>
<gene>
    <name evidence="1" type="ORF">BatF92_42010</name>
    <name evidence="2" type="ORF">GAN75_23085</name>
    <name evidence="3" type="ORF">KQP59_11265</name>
</gene>